<organism evidence="2 3">
    <name type="scientific">Bimuria novae-zelandiae CBS 107.79</name>
    <dbReference type="NCBI Taxonomy" id="1447943"/>
    <lineage>
        <taxon>Eukaryota</taxon>
        <taxon>Fungi</taxon>
        <taxon>Dikarya</taxon>
        <taxon>Ascomycota</taxon>
        <taxon>Pezizomycotina</taxon>
        <taxon>Dothideomycetes</taxon>
        <taxon>Pleosporomycetidae</taxon>
        <taxon>Pleosporales</taxon>
        <taxon>Massarineae</taxon>
        <taxon>Didymosphaeriaceae</taxon>
        <taxon>Bimuria</taxon>
    </lineage>
</organism>
<dbReference type="Proteomes" id="UP000800036">
    <property type="component" value="Unassembled WGS sequence"/>
</dbReference>
<accession>A0A6A5VDH5</accession>
<reference evidence="2" key="1">
    <citation type="journal article" date="2020" name="Stud. Mycol.">
        <title>101 Dothideomycetes genomes: a test case for predicting lifestyles and emergence of pathogens.</title>
        <authorList>
            <person name="Haridas S."/>
            <person name="Albert R."/>
            <person name="Binder M."/>
            <person name="Bloem J."/>
            <person name="Labutti K."/>
            <person name="Salamov A."/>
            <person name="Andreopoulos B."/>
            <person name="Baker S."/>
            <person name="Barry K."/>
            <person name="Bills G."/>
            <person name="Bluhm B."/>
            <person name="Cannon C."/>
            <person name="Castanera R."/>
            <person name="Culley D."/>
            <person name="Daum C."/>
            <person name="Ezra D."/>
            <person name="Gonzalez J."/>
            <person name="Henrissat B."/>
            <person name="Kuo A."/>
            <person name="Liang C."/>
            <person name="Lipzen A."/>
            <person name="Lutzoni F."/>
            <person name="Magnuson J."/>
            <person name="Mondo S."/>
            <person name="Nolan M."/>
            <person name="Ohm R."/>
            <person name="Pangilinan J."/>
            <person name="Park H.-J."/>
            <person name="Ramirez L."/>
            <person name="Alfaro M."/>
            <person name="Sun H."/>
            <person name="Tritt A."/>
            <person name="Yoshinaga Y."/>
            <person name="Zwiers L.-H."/>
            <person name="Turgeon B."/>
            <person name="Goodwin S."/>
            <person name="Spatafora J."/>
            <person name="Crous P."/>
            <person name="Grigoriev I."/>
        </authorList>
    </citation>
    <scope>NUCLEOTIDE SEQUENCE</scope>
    <source>
        <strain evidence="2">CBS 107.79</strain>
    </source>
</reference>
<evidence type="ECO:0000313" key="2">
    <source>
        <dbReference type="EMBL" id="KAF1974868.1"/>
    </source>
</evidence>
<feature type="region of interest" description="Disordered" evidence="1">
    <location>
        <begin position="156"/>
        <end position="179"/>
    </location>
</feature>
<name>A0A6A5VDH5_9PLEO</name>
<sequence length="179" mass="19396">MRHGKPMNPLISRLIGPRPGKSFATPMLSIHAAHPCPAHQVPPQAVSDAAESHWLGRYSPAAVRTACARYRRRSSHATARAPPNQTCARPRTTASVLKGEISPSASMPSIDTSERNPRTLAHCRPGCRWSALPLPGALRIRRLSVSDERAAHTAIYPDSRTQPASNVGPLHSYHMGAQL</sequence>
<dbReference type="AlphaFoldDB" id="A0A6A5VDH5"/>
<proteinExistence type="predicted"/>
<evidence type="ECO:0000313" key="3">
    <source>
        <dbReference type="Proteomes" id="UP000800036"/>
    </source>
</evidence>
<protein>
    <submittedName>
        <fullName evidence="2">Uncharacterized protein</fullName>
    </submittedName>
</protein>
<gene>
    <name evidence="2" type="ORF">BU23DRAFT_567240</name>
</gene>
<evidence type="ECO:0000256" key="1">
    <source>
        <dbReference type="SAM" id="MobiDB-lite"/>
    </source>
</evidence>
<keyword evidence="3" id="KW-1185">Reference proteome</keyword>
<dbReference type="EMBL" id="ML976673">
    <property type="protein sequence ID" value="KAF1974868.1"/>
    <property type="molecule type" value="Genomic_DNA"/>
</dbReference>